<dbReference type="InterPro" id="IPR002835">
    <property type="entry name" value="CofC"/>
</dbReference>
<comment type="similarity">
    <text evidence="5">Belongs to the CofC family.</text>
</comment>
<dbReference type="KEGG" id="blag:BLTE_05740"/>
<dbReference type="InterPro" id="IPR029044">
    <property type="entry name" value="Nucleotide-diphossugar_trans"/>
</dbReference>
<keyword evidence="1 5" id="KW-0808">Transferase</keyword>
<dbReference type="AlphaFoldDB" id="A0A348FX56"/>
<feature type="compositionally biased region" description="Acidic residues" evidence="6">
    <location>
        <begin position="213"/>
        <end position="223"/>
    </location>
</feature>
<dbReference type="SUPFAM" id="SSF53448">
    <property type="entry name" value="Nucleotide-diphospho-sugar transferases"/>
    <property type="match status" value="1"/>
</dbReference>
<comment type="catalytic activity">
    <reaction evidence="5">
        <text>(2R)-3-phosphoglycerate + GTP + H(+) = 3-[(R)-glyceryl]-diphospho-5'-guanosine + diphosphate</text>
        <dbReference type="Rhea" id="RHEA:63440"/>
        <dbReference type="ChEBI" id="CHEBI:15378"/>
        <dbReference type="ChEBI" id="CHEBI:33019"/>
        <dbReference type="ChEBI" id="CHEBI:37565"/>
        <dbReference type="ChEBI" id="CHEBI:58272"/>
        <dbReference type="ChEBI" id="CHEBI:147306"/>
        <dbReference type="EC" id="2.7.7.106"/>
    </reaction>
</comment>
<name>A0A348FX56_9HYPH</name>
<sequence length="223" mass="23449">MIKPIVIIPLRSAAGTLGRLADAFDPRQRRGLQRAMAQDVVAAVRTLRPVPDVALVAEDPLSARRLAGRRGLVVEAAPGAGLNLHLACAVAILGAHRPDTAALVLAADIPMVQPREIVRLLRATAEHDLVVVPDRHGRGTNALAFRLARPPAFAFGPDSCLAHIDNANRAGLTVRVLELGSFALDVDGPEDLDLLRGSPGAPRTHAFLTGAGPDDEDANQAAE</sequence>
<gene>
    <name evidence="5" type="primary">fbiD</name>
    <name evidence="7" type="ORF">BLTE_05740</name>
</gene>
<dbReference type="Proteomes" id="UP000266934">
    <property type="component" value="Chromosome"/>
</dbReference>
<evidence type="ECO:0000256" key="2">
    <source>
        <dbReference type="ARBA" id="ARBA00022695"/>
    </source>
</evidence>
<accession>A0A348FX56</accession>
<evidence type="ECO:0000256" key="4">
    <source>
        <dbReference type="ARBA" id="ARBA00023134"/>
    </source>
</evidence>
<reference evidence="7 8" key="1">
    <citation type="submission" date="2018-08" db="EMBL/GenBank/DDBJ databases">
        <title>Complete genome sequencing of Blastochloris tepida GI.</title>
        <authorList>
            <person name="Tsukatani Y."/>
            <person name="Mori H."/>
        </authorList>
    </citation>
    <scope>NUCLEOTIDE SEQUENCE [LARGE SCALE GENOMIC DNA]</scope>
    <source>
        <strain evidence="7 8">GI</strain>
    </source>
</reference>
<dbReference type="PANTHER" id="PTHR40392:SF1">
    <property type="entry name" value="2-PHOSPHO-L-LACTATE GUANYLYLTRANSFERASE"/>
    <property type="match status" value="1"/>
</dbReference>
<dbReference type="RefSeq" id="WP_126397453.1">
    <property type="nucleotide sequence ID" value="NZ_AP018907.1"/>
</dbReference>
<keyword evidence="8" id="KW-1185">Reference proteome</keyword>
<dbReference type="HAMAP" id="MF_02114">
    <property type="entry name" value="CofC"/>
    <property type="match status" value="1"/>
</dbReference>
<proteinExistence type="inferred from homology"/>
<evidence type="ECO:0000256" key="5">
    <source>
        <dbReference type="HAMAP-Rule" id="MF_02114"/>
    </source>
</evidence>
<comment type="pathway">
    <text evidence="5">Cofactor biosynthesis; coenzyme F420 biosynthesis.</text>
</comment>
<dbReference type="OrthoDB" id="5243750at2"/>
<dbReference type="GO" id="GO:0005525">
    <property type="term" value="F:GTP binding"/>
    <property type="evidence" value="ECO:0007669"/>
    <property type="project" value="UniProtKB-KW"/>
</dbReference>
<evidence type="ECO:0000313" key="8">
    <source>
        <dbReference type="Proteomes" id="UP000266934"/>
    </source>
</evidence>
<evidence type="ECO:0000256" key="1">
    <source>
        <dbReference type="ARBA" id="ARBA00022679"/>
    </source>
</evidence>
<dbReference type="GO" id="GO:0052645">
    <property type="term" value="P:F420-0 metabolic process"/>
    <property type="evidence" value="ECO:0007669"/>
    <property type="project" value="UniProtKB-UniRule"/>
</dbReference>
<evidence type="ECO:0000313" key="7">
    <source>
        <dbReference type="EMBL" id="BBF91889.1"/>
    </source>
</evidence>
<dbReference type="GO" id="GO:0043814">
    <property type="term" value="F:phospholactate guanylyltransferase activity"/>
    <property type="evidence" value="ECO:0007669"/>
    <property type="project" value="InterPro"/>
</dbReference>
<keyword evidence="4 5" id="KW-0342">GTP-binding</keyword>
<protein>
    <recommendedName>
        <fullName evidence="5">3-phospho-D-glycerate guanylyltransferase</fullName>
        <shortName evidence="5">3PG guanylyltransferase</shortName>
        <ecNumber evidence="5">2.7.7.106</ecNumber>
    </recommendedName>
</protein>
<dbReference type="NCBIfam" id="TIGR03552">
    <property type="entry name" value="F420_cofC"/>
    <property type="match status" value="1"/>
</dbReference>
<dbReference type="Gene3D" id="3.90.550.10">
    <property type="entry name" value="Spore Coat Polysaccharide Biosynthesis Protein SpsA, Chain A"/>
    <property type="match status" value="1"/>
</dbReference>
<comment type="function">
    <text evidence="5">Guanylyltransferase that catalyzes the activation of (2R)-3-phosphoglycerate (3PG) as 3-[(R)-glyceryl]-diphospho-5'-guanosine, via the condensation of 3PG with GTP. It is involved in the biosynthesis of a derivative of the hydride carrier cofactor coenzyme F420, 3PG-F420.</text>
</comment>
<keyword evidence="3 5" id="KW-0547">Nucleotide-binding</keyword>
<feature type="region of interest" description="Disordered" evidence="6">
    <location>
        <begin position="203"/>
        <end position="223"/>
    </location>
</feature>
<evidence type="ECO:0000256" key="6">
    <source>
        <dbReference type="SAM" id="MobiDB-lite"/>
    </source>
</evidence>
<keyword evidence="2 5" id="KW-0548">Nucleotidyltransferase</keyword>
<evidence type="ECO:0000256" key="3">
    <source>
        <dbReference type="ARBA" id="ARBA00022741"/>
    </source>
</evidence>
<organism evidence="7 8">
    <name type="scientific">Blastochloris tepida</name>
    <dbReference type="NCBI Taxonomy" id="2233851"/>
    <lineage>
        <taxon>Bacteria</taxon>
        <taxon>Pseudomonadati</taxon>
        <taxon>Pseudomonadota</taxon>
        <taxon>Alphaproteobacteria</taxon>
        <taxon>Hyphomicrobiales</taxon>
        <taxon>Blastochloridaceae</taxon>
        <taxon>Blastochloris</taxon>
    </lineage>
</organism>
<dbReference type="Pfam" id="PF01983">
    <property type="entry name" value="CofC"/>
    <property type="match status" value="1"/>
</dbReference>
<dbReference type="EMBL" id="AP018907">
    <property type="protein sequence ID" value="BBF91889.1"/>
    <property type="molecule type" value="Genomic_DNA"/>
</dbReference>
<dbReference type="PANTHER" id="PTHR40392">
    <property type="entry name" value="2-PHOSPHO-L-LACTATE GUANYLYLTRANSFERASE"/>
    <property type="match status" value="1"/>
</dbReference>
<dbReference type="UniPathway" id="UPA00071"/>
<dbReference type="EC" id="2.7.7.106" evidence="5"/>